<evidence type="ECO:0000259" key="1">
    <source>
        <dbReference type="PROSITE" id="PS51272"/>
    </source>
</evidence>
<dbReference type="Proteomes" id="UP000615455">
    <property type="component" value="Unassembled WGS sequence"/>
</dbReference>
<sequence>MRQAVKYLDAPTNVTVTPGVNSLTVNADVSNQAVNQAVKNSIINGYEDGTFRPEQPVTRVEMAVMIVRALGLKLVSDEGLLFSDSEQVPQWARPYVATAYAAGLIHGRDNNEFAPNDEATRAEATILILGMLKIK</sequence>
<dbReference type="PROSITE" id="PS51272">
    <property type="entry name" value="SLH"/>
    <property type="match status" value="2"/>
</dbReference>
<dbReference type="Pfam" id="PF00395">
    <property type="entry name" value="SLH"/>
    <property type="match status" value="2"/>
</dbReference>
<evidence type="ECO:0000313" key="2">
    <source>
        <dbReference type="EMBL" id="GGI45604.1"/>
    </source>
</evidence>
<comment type="caution">
    <text evidence="2">The sequence shown here is derived from an EMBL/GenBank/DDBJ whole genome shotgun (WGS) entry which is preliminary data.</text>
</comment>
<proteinExistence type="predicted"/>
<organism evidence="2 3">
    <name type="scientific">Paenibacillus marchantiophytorum</name>
    <dbReference type="NCBI Taxonomy" id="1619310"/>
    <lineage>
        <taxon>Bacteria</taxon>
        <taxon>Bacillati</taxon>
        <taxon>Bacillota</taxon>
        <taxon>Bacilli</taxon>
        <taxon>Bacillales</taxon>
        <taxon>Paenibacillaceae</taxon>
        <taxon>Paenibacillus</taxon>
    </lineage>
</organism>
<reference evidence="3" key="1">
    <citation type="journal article" date="2019" name="Int. J. Syst. Evol. Microbiol.">
        <title>The Global Catalogue of Microorganisms (GCM) 10K type strain sequencing project: providing services to taxonomists for standard genome sequencing and annotation.</title>
        <authorList>
            <consortium name="The Broad Institute Genomics Platform"/>
            <consortium name="The Broad Institute Genome Sequencing Center for Infectious Disease"/>
            <person name="Wu L."/>
            <person name="Ma J."/>
        </authorList>
    </citation>
    <scope>NUCLEOTIDE SEQUENCE [LARGE SCALE GENOMIC DNA]</scope>
    <source>
        <strain evidence="3">CGMCC 1.15043</strain>
    </source>
</reference>
<feature type="domain" description="SLH" evidence="1">
    <location>
        <begin position="17"/>
        <end position="80"/>
    </location>
</feature>
<feature type="domain" description="SLH" evidence="1">
    <location>
        <begin position="82"/>
        <end position="135"/>
    </location>
</feature>
<dbReference type="InterPro" id="IPR001119">
    <property type="entry name" value="SLH_dom"/>
</dbReference>
<dbReference type="InterPro" id="IPR051465">
    <property type="entry name" value="Cell_Envelope_Struct_Comp"/>
</dbReference>
<accession>A0ABQ2BR58</accession>
<dbReference type="PANTHER" id="PTHR43308:SF5">
    <property type="entry name" value="S-LAYER PROTEIN _ PEPTIDOGLYCAN ENDO-BETA-N-ACETYLGLUCOSAMINIDASE"/>
    <property type="match status" value="1"/>
</dbReference>
<evidence type="ECO:0000313" key="3">
    <source>
        <dbReference type="Proteomes" id="UP000615455"/>
    </source>
</evidence>
<keyword evidence="3" id="KW-1185">Reference proteome</keyword>
<dbReference type="EMBL" id="BMHE01000004">
    <property type="protein sequence ID" value="GGI45604.1"/>
    <property type="molecule type" value="Genomic_DNA"/>
</dbReference>
<protein>
    <recommendedName>
        <fullName evidence="1">SLH domain-containing protein</fullName>
    </recommendedName>
</protein>
<gene>
    <name evidence="2" type="ORF">GCM10008018_12990</name>
</gene>
<dbReference type="PANTHER" id="PTHR43308">
    <property type="entry name" value="OUTER MEMBRANE PROTEIN ALPHA-RELATED"/>
    <property type="match status" value="1"/>
</dbReference>
<name>A0ABQ2BR58_9BACL</name>